<dbReference type="PRINTS" id="PR00325">
    <property type="entry name" value="GERMIN"/>
</dbReference>
<feature type="binding site" evidence="8">
    <location>
        <position position="114"/>
    </location>
    <ligand>
        <name>oxalate</name>
        <dbReference type="ChEBI" id="CHEBI:30623"/>
    </ligand>
</feature>
<feature type="binding site" evidence="8">
    <location>
        <position position="109"/>
    </location>
    <ligand>
        <name>oxalate</name>
        <dbReference type="ChEBI" id="CHEBI:30623"/>
    </ligand>
</feature>
<keyword evidence="7 8" id="KW-0464">Manganese</keyword>
<dbReference type="CDD" id="cd02241">
    <property type="entry name" value="cupin_OxOx"/>
    <property type="match status" value="1"/>
</dbReference>
<reference evidence="14" key="1">
    <citation type="journal article" date="2018" name="DNA Res.">
        <title>Multiple hybrid de novo genome assembly of finger millet, an orphan allotetraploid crop.</title>
        <authorList>
            <person name="Hatakeyama M."/>
            <person name="Aluri S."/>
            <person name="Balachadran M.T."/>
            <person name="Sivarajan S.R."/>
            <person name="Patrignani A."/>
            <person name="Gruter S."/>
            <person name="Poveda L."/>
            <person name="Shimizu-Inatsugi R."/>
            <person name="Baeten J."/>
            <person name="Francoijs K.J."/>
            <person name="Nataraja K.N."/>
            <person name="Reddy Y.A.N."/>
            <person name="Phadnis S."/>
            <person name="Ravikumar R.L."/>
            <person name="Schlapbach R."/>
            <person name="Sreeman S.M."/>
            <person name="Shimizu K.K."/>
        </authorList>
    </citation>
    <scope>NUCLEOTIDE SEQUENCE</scope>
</reference>
<dbReference type="EMBL" id="BQKI01000003">
    <property type="protein sequence ID" value="GJM90296.1"/>
    <property type="molecule type" value="Genomic_DNA"/>
</dbReference>
<evidence type="ECO:0000256" key="2">
    <source>
        <dbReference type="ARBA" id="ARBA00007456"/>
    </source>
</evidence>
<comment type="subcellular location">
    <subcellularLocation>
        <location evidence="1 11">Secreted</location>
        <location evidence="1 11">Extracellular space</location>
        <location evidence="1 11">Apoplast</location>
    </subcellularLocation>
</comment>
<dbReference type="GO" id="GO:0030145">
    <property type="term" value="F:manganese ion binding"/>
    <property type="evidence" value="ECO:0007669"/>
    <property type="project" value="UniProtKB-UniRule"/>
</dbReference>
<dbReference type="Gene3D" id="2.60.120.10">
    <property type="entry name" value="Jelly Rolls"/>
    <property type="match status" value="1"/>
</dbReference>
<keyword evidence="11" id="KW-0732">Signal</keyword>
<proteinExistence type="inferred from homology"/>
<feature type="binding site" evidence="9">
    <location>
        <position position="112"/>
    </location>
    <ligand>
        <name>Mn(2+)</name>
        <dbReference type="ChEBI" id="CHEBI:29035"/>
    </ligand>
</feature>
<evidence type="ECO:0000256" key="6">
    <source>
        <dbReference type="ARBA" id="ARBA00023157"/>
    </source>
</evidence>
<protein>
    <recommendedName>
        <fullName evidence="11">Germin-like protein</fullName>
    </recommendedName>
</protein>
<evidence type="ECO:0000259" key="13">
    <source>
        <dbReference type="SMART" id="SM00835"/>
    </source>
</evidence>
<dbReference type="PROSITE" id="PS00725">
    <property type="entry name" value="GERMIN"/>
    <property type="match status" value="1"/>
</dbReference>
<name>A0AAV5BW90_ELECO</name>
<dbReference type="InterPro" id="IPR001929">
    <property type="entry name" value="Germin"/>
</dbReference>
<feature type="disulfide bond" evidence="10">
    <location>
        <begin position="35"/>
        <end position="50"/>
    </location>
</feature>
<dbReference type="GO" id="GO:0048046">
    <property type="term" value="C:apoplast"/>
    <property type="evidence" value="ECO:0007669"/>
    <property type="project" value="UniProtKB-SubCell"/>
</dbReference>
<keyword evidence="5 8" id="KW-0479">Metal-binding</keyword>
<feature type="signal peptide" evidence="11">
    <location>
        <begin position="1"/>
        <end position="25"/>
    </location>
</feature>
<dbReference type="InterPro" id="IPR014710">
    <property type="entry name" value="RmlC-like_jellyroll"/>
</dbReference>
<evidence type="ECO:0000256" key="11">
    <source>
        <dbReference type="RuleBase" id="RU366015"/>
    </source>
</evidence>
<evidence type="ECO:0000256" key="7">
    <source>
        <dbReference type="ARBA" id="ARBA00023211"/>
    </source>
</evidence>
<feature type="domain" description="Cupin type-1" evidence="13">
    <location>
        <begin position="64"/>
        <end position="212"/>
    </location>
</feature>
<keyword evidence="4 11" id="KW-0964">Secreted</keyword>
<feature type="binding site" evidence="9">
    <location>
        <position position="158"/>
    </location>
    <ligand>
        <name>Mn(2+)</name>
        <dbReference type="ChEBI" id="CHEBI:29035"/>
    </ligand>
</feature>
<accession>A0AAV5BW90</accession>
<evidence type="ECO:0000256" key="10">
    <source>
        <dbReference type="PIRSR" id="PIRSR601929-3"/>
    </source>
</evidence>
<dbReference type="PANTHER" id="PTHR31238">
    <property type="entry name" value="GERMIN-LIKE PROTEIN SUBFAMILY 3 MEMBER 3"/>
    <property type="match status" value="1"/>
</dbReference>
<dbReference type="Proteomes" id="UP001054889">
    <property type="component" value="Unassembled WGS sequence"/>
</dbReference>
<evidence type="ECO:0000256" key="9">
    <source>
        <dbReference type="PIRSR" id="PIRSR601929-2"/>
    </source>
</evidence>
<dbReference type="SMART" id="SM00835">
    <property type="entry name" value="Cupin_1"/>
    <property type="match status" value="1"/>
</dbReference>
<evidence type="ECO:0000313" key="14">
    <source>
        <dbReference type="EMBL" id="GJM90296.1"/>
    </source>
</evidence>
<reference evidence="14" key="2">
    <citation type="submission" date="2021-12" db="EMBL/GenBank/DDBJ databases">
        <title>Resequencing data analysis of finger millet.</title>
        <authorList>
            <person name="Hatakeyama M."/>
            <person name="Aluri S."/>
            <person name="Balachadran M.T."/>
            <person name="Sivarajan S.R."/>
            <person name="Poveda L."/>
            <person name="Shimizu-Inatsugi R."/>
            <person name="Schlapbach R."/>
            <person name="Sreeman S.M."/>
            <person name="Shimizu K.K."/>
        </authorList>
    </citation>
    <scope>NUCLEOTIDE SEQUENCE</scope>
</reference>
<feature type="binding site" evidence="9">
    <location>
        <position position="119"/>
    </location>
    <ligand>
        <name>Mn(2+)</name>
        <dbReference type="ChEBI" id="CHEBI:29035"/>
    </ligand>
</feature>
<evidence type="ECO:0000256" key="1">
    <source>
        <dbReference type="ARBA" id="ARBA00004271"/>
    </source>
</evidence>
<comment type="similarity">
    <text evidence="2 11">Belongs to the germin family.</text>
</comment>
<keyword evidence="6 10" id="KW-1015">Disulfide bond</keyword>
<keyword evidence="3 11" id="KW-0052">Apoplast</keyword>
<organism evidence="14 15">
    <name type="scientific">Eleusine coracana subsp. coracana</name>
    <dbReference type="NCBI Taxonomy" id="191504"/>
    <lineage>
        <taxon>Eukaryota</taxon>
        <taxon>Viridiplantae</taxon>
        <taxon>Streptophyta</taxon>
        <taxon>Embryophyta</taxon>
        <taxon>Tracheophyta</taxon>
        <taxon>Spermatophyta</taxon>
        <taxon>Magnoliopsida</taxon>
        <taxon>Liliopsida</taxon>
        <taxon>Poales</taxon>
        <taxon>Poaceae</taxon>
        <taxon>PACMAD clade</taxon>
        <taxon>Chloridoideae</taxon>
        <taxon>Cynodonteae</taxon>
        <taxon>Eleusininae</taxon>
        <taxon>Eleusine</taxon>
    </lineage>
</organism>
<feature type="transmembrane region" description="Helical" evidence="12">
    <location>
        <begin position="222"/>
        <end position="241"/>
    </location>
</feature>
<feature type="binding site" evidence="8">
    <location>
        <position position="119"/>
    </location>
    <ligand>
        <name>oxalate</name>
        <dbReference type="ChEBI" id="CHEBI:30623"/>
    </ligand>
</feature>
<evidence type="ECO:0000256" key="4">
    <source>
        <dbReference type="ARBA" id="ARBA00022525"/>
    </source>
</evidence>
<keyword evidence="12" id="KW-0472">Membrane</keyword>
<feature type="chain" id="PRO_5043085272" description="Germin-like protein" evidence="11">
    <location>
        <begin position="26"/>
        <end position="279"/>
    </location>
</feature>
<dbReference type="Pfam" id="PF00190">
    <property type="entry name" value="Cupin_1"/>
    <property type="match status" value="1"/>
</dbReference>
<dbReference type="InterPro" id="IPR011051">
    <property type="entry name" value="RmlC_Cupin_sf"/>
</dbReference>
<evidence type="ECO:0000256" key="5">
    <source>
        <dbReference type="ARBA" id="ARBA00022723"/>
    </source>
</evidence>
<evidence type="ECO:0000313" key="15">
    <source>
        <dbReference type="Proteomes" id="UP001054889"/>
    </source>
</evidence>
<feature type="binding site" evidence="9">
    <location>
        <position position="114"/>
    </location>
    <ligand>
        <name>Mn(2+)</name>
        <dbReference type="ChEBI" id="CHEBI:29035"/>
    </ligand>
</feature>
<keyword evidence="12" id="KW-1133">Transmembrane helix</keyword>
<gene>
    <name evidence="14" type="primary">ga06563</name>
    <name evidence="14" type="ORF">PR202_ga06563</name>
</gene>
<evidence type="ECO:0000256" key="3">
    <source>
        <dbReference type="ARBA" id="ARBA00022523"/>
    </source>
</evidence>
<sequence>MAASSCSLLLALVLAVAVMSPLVLAYDPNSLQDFCVADYTSNVFVNGWACKDPSKVTAADFSVSGFHIPGDTSNFAGSNSTVADIHVLPGLNTAGISLARLDVAPFGLNPPHTHPRGTEMLTVVEGELYVGFITTQGKLFGKVIRPGGAFVYPKGLVHFAFNLTPRPAWGVVGLSSQNPGLIRVADSIFGASPAVNDEVLAKAFRINQATVQMIKEKFGAKMSSRIAFLVIYFFVMYSYMLDAYQLISSMTSSVCFPVTVNEVEGTSLSGSGCRSTDQG</sequence>
<evidence type="ECO:0000256" key="8">
    <source>
        <dbReference type="PIRSR" id="PIRSR601929-1"/>
    </source>
</evidence>
<keyword evidence="15" id="KW-1185">Reference proteome</keyword>
<dbReference type="InterPro" id="IPR006045">
    <property type="entry name" value="Cupin_1"/>
</dbReference>
<evidence type="ECO:0000256" key="12">
    <source>
        <dbReference type="SAM" id="Phobius"/>
    </source>
</evidence>
<dbReference type="FunFam" id="2.60.120.10:FF:000005">
    <property type="entry name" value="Germin-like protein subfamily 1 member 8"/>
    <property type="match status" value="1"/>
</dbReference>
<dbReference type="SUPFAM" id="SSF51182">
    <property type="entry name" value="RmlC-like cupins"/>
    <property type="match status" value="1"/>
</dbReference>
<dbReference type="AlphaFoldDB" id="A0AAV5BW90"/>
<dbReference type="InterPro" id="IPR019780">
    <property type="entry name" value="Germin_Mn-BS"/>
</dbReference>
<keyword evidence="12" id="KW-0812">Transmembrane</keyword>
<comment type="caution">
    <text evidence="14">The sequence shown here is derived from an EMBL/GenBank/DDBJ whole genome shotgun (WGS) entry which is preliminary data.</text>
</comment>